<dbReference type="InterPro" id="IPR000306">
    <property type="entry name" value="Znf_FYVE"/>
</dbReference>
<dbReference type="InterPro" id="IPR001841">
    <property type="entry name" value="Znf_RING"/>
</dbReference>
<keyword evidence="9" id="KW-1185">Reference proteome</keyword>
<dbReference type="SMART" id="SM00064">
    <property type="entry name" value="FYVE"/>
    <property type="match status" value="1"/>
</dbReference>
<dbReference type="GO" id="GO:0008270">
    <property type="term" value="F:zinc ion binding"/>
    <property type="evidence" value="ECO:0007669"/>
    <property type="project" value="UniProtKB-KW"/>
</dbReference>
<dbReference type="SUPFAM" id="SSF57850">
    <property type="entry name" value="RING/U-box"/>
    <property type="match status" value="1"/>
</dbReference>
<name>A0AAD3TS68_9TREE</name>
<dbReference type="AlphaFoldDB" id="A0AAD3TS68"/>
<sequence>MSHFSPRGMPILSGPPPVVESSLCRQCARDFSFFRRGHACGHCGYQYCSSCLSDGQALMPRREAPRSSGPFAELREAFRGSEQSTSGYDPESVCVHCLAMLQVTAAPLDLLRSLPLKRLKEYLGAYNIPTSGIIEKEGLVEAIVRARNPNTVPPPVPTILSLVALPKSYLATLSIGTLKAILYENHVRVDFKQVLEKEDLITRVAELVTDERRRLERQAREEEREAAEASAAASSAANEKTTPEAEEGEGSGEGDEEETKTPNPPMSPPTGSAPDMERGVCVVCQDEEATLAVVDCGHLAMCAHCSDLIMATSKECPLCRTRIITPQRLIRIYRV</sequence>
<dbReference type="InterPro" id="IPR013083">
    <property type="entry name" value="Znf_RING/FYVE/PHD"/>
</dbReference>
<comment type="caution">
    <text evidence="8">The sequence shown here is derived from an EMBL/GenBank/DDBJ whole genome shotgun (WGS) entry which is preliminary data.</text>
</comment>
<feature type="compositionally biased region" description="Basic and acidic residues" evidence="5">
    <location>
        <begin position="218"/>
        <end position="227"/>
    </location>
</feature>
<dbReference type="EMBL" id="BTCM01000002">
    <property type="protein sequence ID" value="GMK55450.1"/>
    <property type="molecule type" value="Genomic_DNA"/>
</dbReference>
<dbReference type="InterPro" id="IPR051728">
    <property type="entry name" value="RING-FYVE_E3_ubiquitin-ligase"/>
</dbReference>
<evidence type="ECO:0000256" key="4">
    <source>
        <dbReference type="PROSITE-ProRule" id="PRU00175"/>
    </source>
</evidence>
<evidence type="ECO:0000256" key="2">
    <source>
        <dbReference type="ARBA" id="ARBA00022771"/>
    </source>
</evidence>
<dbReference type="SMART" id="SM00184">
    <property type="entry name" value="RING"/>
    <property type="match status" value="2"/>
</dbReference>
<dbReference type="Pfam" id="PF13920">
    <property type="entry name" value="zf-C3HC4_3"/>
    <property type="match status" value="1"/>
</dbReference>
<dbReference type="Proteomes" id="UP001222932">
    <property type="component" value="Unassembled WGS sequence"/>
</dbReference>
<evidence type="ECO:0000259" key="7">
    <source>
        <dbReference type="PROSITE" id="PS50178"/>
    </source>
</evidence>
<dbReference type="Gene3D" id="3.30.40.10">
    <property type="entry name" value="Zinc/RING finger domain, C3HC4 (zinc finger)"/>
    <property type="match status" value="2"/>
</dbReference>
<accession>A0AAD3TS68</accession>
<evidence type="ECO:0000256" key="5">
    <source>
        <dbReference type="SAM" id="MobiDB-lite"/>
    </source>
</evidence>
<keyword evidence="2 4" id="KW-0863">Zinc-finger</keyword>
<evidence type="ECO:0000313" key="8">
    <source>
        <dbReference type="EMBL" id="GMK55450.1"/>
    </source>
</evidence>
<dbReference type="PANTHER" id="PTHR14879">
    <property type="entry name" value="CASPASE REGULATOR, RING FINGER DOMAIN-CONTAINING"/>
    <property type="match status" value="1"/>
</dbReference>
<dbReference type="SUPFAM" id="SSF57903">
    <property type="entry name" value="FYVE/PHD zinc finger"/>
    <property type="match status" value="1"/>
</dbReference>
<reference evidence="8" key="2">
    <citation type="submission" date="2023-06" db="EMBL/GenBank/DDBJ databases">
        <authorList>
            <person name="Kobayashi Y."/>
            <person name="Kayamori A."/>
            <person name="Aoki K."/>
            <person name="Shiwa Y."/>
            <person name="Fujita N."/>
            <person name="Sugita T."/>
            <person name="Iwasaki W."/>
            <person name="Tanaka N."/>
            <person name="Takashima M."/>
        </authorList>
    </citation>
    <scope>NUCLEOTIDE SEQUENCE</scope>
    <source>
        <strain evidence="8">HIS016</strain>
    </source>
</reference>
<reference evidence="8" key="1">
    <citation type="journal article" date="2023" name="BMC Genomics">
        <title>Chromosome-level genome assemblies of Cutaneotrichosporon spp. (Trichosporonales, Basidiomycota) reveal imbalanced evolution between nucleotide sequences and chromosome synteny.</title>
        <authorList>
            <person name="Kobayashi Y."/>
            <person name="Kayamori A."/>
            <person name="Aoki K."/>
            <person name="Shiwa Y."/>
            <person name="Matsutani M."/>
            <person name="Fujita N."/>
            <person name="Sugita T."/>
            <person name="Iwasaki W."/>
            <person name="Tanaka N."/>
            <person name="Takashima M."/>
        </authorList>
    </citation>
    <scope>NUCLEOTIDE SEQUENCE</scope>
    <source>
        <strain evidence="8">HIS016</strain>
    </source>
</reference>
<feature type="domain" description="FYVE-type" evidence="7">
    <location>
        <begin position="18"/>
        <end position="102"/>
    </location>
</feature>
<evidence type="ECO:0000259" key="6">
    <source>
        <dbReference type="PROSITE" id="PS50089"/>
    </source>
</evidence>
<dbReference type="InterPro" id="IPR011011">
    <property type="entry name" value="Znf_FYVE_PHD"/>
</dbReference>
<feature type="compositionally biased region" description="Low complexity" evidence="5">
    <location>
        <begin position="228"/>
        <end position="237"/>
    </location>
</feature>
<feature type="compositionally biased region" description="Acidic residues" evidence="5">
    <location>
        <begin position="244"/>
        <end position="258"/>
    </location>
</feature>
<dbReference type="Pfam" id="PF01363">
    <property type="entry name" value="FYVE"/>
    <property type="match status" value="1"/>
</dbReference>
<feature type="domain" description="RING-type" evidence="6">
    <location>
        <begin position="281"/>
        <end position="320"/>
    </location>
</feature>
<dbReference type="PANTHER" id="PTHR14879:SF5">
    <property type="entry name" value="RING-TYPE DOMAIN-CONTAINING PROTEIN"/>
    <property type="match status" value="1"/>
</dbReference>
<dbReference type="PROSITE" id="PS50089">
    <property type="entry name" value="ZF_RING_2"/>
    <property type="match status" value="1"/>
</dbReference>
<proteinExistence type="predicted"/>
<keyword evidence="1" id="KW-0479">Metal-binding</keyword>
<feature type="region of interest" description="Disordered" evidence="5">
    <location>
        <begin position="218"/>
        <end position="274"/>
    </location>
</feature>
<evidence type="ECO:0000313" key="9">
    <source>
        <dbReference type="Proteomes" id="UP001222932"/>
    </source>
</evidence>
<dbReference type="PROSITE" id="PS50178">
    <property type="entry name" value="ZF_FYVE"/>
    <property type="match status" value="1"/>
</dbReference>
<dbReference type="InterPro" id="IPR017455">
    <property type="entry name" value="Znf_FYVE-rel"/>
</dbReference>
<gene>
    <name evidence="8" type="ORF">CspeluHIS016_0205060</name>
</gene>
<evidence type="ECO:0000256" key="3">
    <source>
        <dbReference type="ARBA" id="ARBA00022833"/>
    </source>
</evidence>
<organism evidence="8 9">
    <name type="scientific">Cutaneotrichosporon spelunceum</name>
    <dbReference type="NCBI Taxonomy" id="1672016"/>
    <lineage>
        <taxon>Eukaryota</taxon>
        <taxon>Fungi</taxon>
        <taxon>Dikarya</taxon>
        <taxon>Basidiomycota</taxon>
        <taxon>Agaricomycotina</taxon>
        <taxon>Tremellomycetes</taxon>
        <taxon>Trichosporonales</taxon>
        <taxon>Trichosporonaceae</taxon>
        <taxon>Cutaneotrichosporon</taxon>
    </lineage>
</organism>
<evidence type="ECO:0008006" key="10">
    <source>
        <dbReference type="Google" id="ProtNLM"/>
    </source>
</evidence>
<evidence type="ECO:0000256" key="1">
    <source>
        <dbReference type="ARBA" id="ARBA00022723"/>
    </source>
</evidence>
<protein>
    <recommendedName>
        <fullName evidence="10">RING-type domain-containing protein</fullName>
    </recommendedName>
</protein>
<keyword evidence="3" id="KW-0862">Zinc</keyword>